<proteinExistence type="predicted"/>
<keyword evidence="1" id="KW-1185">Reference proteome</keyword>
<dbReference type="Proteomes" id="UP000694850">
    <property type="component" value="Unplaced"/>
</dbReference>
<name>A0AC54ZB18_ORYAF</name>
<protein>
    <submittedName>
        <fullName evidence="2">Uncharacterized protein KIAA1257 homolog</fullName>
    </submittedName>
</protein>
<dbReference type="RefSeq" id="XP_042638214.1">
    <property type="nucleotide sequence ID" value="XM_042782280.1"/>
</dbReference>
<reference evidence="2" key="1">
    <citation type="submission" date="2025-08" db="UniProtKB">
        <authorList>
            <consortium name="RefSeq"/>
        </authorList>
    </citation>
    <scope>IDENTIFICATION</scope>
</reference>
<sequence>MSLQTWEWEDDDQLSTEPISSINDFFQTASERDVEEYLKAKARAQETDTDHQSSSLKSSNECSSTFNSDVPQVVSCKFIISLAFPANAGNKGKHPTVIEKYRKQPKTEKPTAKVRRFYHIEYYLLPDDEDPKKVDMVLFPAVTKVFSESGVKTVKPWIEDDKIWVSWTQAFSINVTKELLKKINFHKINLKLWDTKDKVSRKARHYRLKAPGHLEDIESFGKSEEVRHLVTNQRRMSEKGISKTSIIKEEWSQEHLPGKQEKEKHFKSFQGSYQTESETSKNSKENEFQWNISRGPNVSLGGITVLEIKELIEKSSLGSLTGMLDRKKSQGKKKDFYMKKKIQKRRQQSQEETDSKLEGHWKQGVFSIQLALMPLLAGWQTVVTRGNEKAASILDCFLTLQTEVPIMNEEQRRELNPLTIKIKCASCLPSQPVPIHELERLCTPVYCRYQFHKTPIHETEGQPHGTHVYFQDINVILLGALCPSDLKEYLEGPPMVVEVHDRDLKSEEYSRKPTLFGEDPLDTCLNLQALISPKQTETNPFESHNKMWNPYGVAQVSFADLLLGHTYLNLFVPIHSCKPKPTNKDHDSRSRKVVGFRVPTDNLQHGSMPMGNYLEANSLLKLRVDLAVPLQCRAEAPDRDLVGTQFALIIFVFDSRKTFLLHHLLQDITMINAKALDLDSYPLRNIQQILSAFKVRVKVQDQQDLDVLTGFHLLDGKIHVFILEGLADQGLRRLWEIHQSRIHISECRKYKVLYNSHLLFHHRLYADLETILYHVHLFKPLSLLMKHPQLYVRNTVPQDTFQALVRLHYICHQSTKLRDVVTRDMLPTSTMIKCLSQEFGMPISQEELSDEKLLALPLHLSPSLEDLRSRKSTLTSEIHAHQEKYTQWRTNMMLKNEVHKNNIIQENIAGAFQVSKKFLKPVVKVIRISAPVKEAVYNYSIQTLNSTELAKKELYQEMAKEPRKRFTYSQEYLSAMLEPYDWEAEQKKAARKSRQAWLTANGFQVPGLQYSHHSRLPPISHAKELKEEWKENALYANILEPVLDRTSWSWAQRHVDFELYKKPPPFFELPSSPALKPKTEWTLELLGYMKEKTCYLPVCPRQRVTTVALEEGSS</sequence>
<accession>A0AC54ZB18</accession>
<evidence type="ECO:0000313" key="2">
    <source>
        <dbReference type="RefSeq" id="XP_042638214.1"/>
    </source>
</evidence>
<evidence type="ECO:0000313" key="1">
    <source>
        <dbReference type="Proteomes" id="UP000694850"/>
    </source>
</evidence>
<organism evidence="1 2">
    <name type="scientific">Orycteropus afer afer</name>
    <dbReference type="NCBI Taxonomy" id="1230840"/>
    <lineage>
        <taxon>Eukaryota</taxon>
        <taxon>Metazoa</taxon>
        <taxon>Chordata</taxon>
        <taxon>Craniata</taxon>
        <taxon>Vertebrata</taxon>
        <taxon>Euteleostomi</taxon>
        <taxon>Mammalia</taxon>
        <taxon>Eutheria</taxon>
        <taxon>Afrotheria</taxon>
        <taxon>Tubulidentata</taxon>
        <taxon>Orycteropodidae</taxon>
        <taxon>Orycteropus</taxon>
    </lineage>
</organism>
<gene>
    <name evidence="2" type="primary">CFAP92</name>
</gene>